<evidence type="ECO:0000313" key="4">
    <source>
        <dbReference type="Proteomes" id="UP001434883"/>
    </source>
</evidence>
<evidence type="ECO:0000259" key="2">
    <source>
        <dbReference type="PROSITE" id="PS50853"/>
    </source>
</evidence>
<keyword evidence="4" id="KW-1185">Reference proteome</keyword>
<dbReference type="InterPro" id="IPR003961">
    <property type="entry name" value="FN3_dom"/>
</dbReference>
<dbReference type="PANTHER" id="PTHR46708">
    <property type="entry name" value="TENASCIN"/>
    <property type="match status" value="1"/>
</dbReference>
<dbReference type="PANTHER" id="PTHR46708:SF2">
    <property type="entry name" value="FIBRONECTIN TYPE-III DOMAIN-CONTAINING PROTEIN"/>
    <property type="match status" value="1"/>
</dbReference>
<dbReference type="InterPro" id="IPR036116">
    <property type="entry name" value="FN3_sf"/>
</dbReference>
<proteinExistence type="predicted"/>
<feature type="non-terminal residue" evidence="3">
    <location>
        <position position="1"/>
    </location>
</feature>
<feature type="domain" description="Fibronectin type-III" evidence="2">
    <location>
        <begin position="1"/>
        <end position="48"/>
    </location>
</feature>
<keyword evidence="1" id="KW-0677">Repeat</keyword>
<feature type="non-terminal residue" evidence="3">
    <location>
        <position position="473"/>
    </location>
</feature>
<reference evidence="3 4" key="1">
    <citation type="submission" date="2021-06" db="EMBL/GenBank/DDBJ databases">
        <authorList>
            <person name="Palmer J.M."/>
        </authorList>
    </citation>
    <scope>NUCLEOTIDE SEQUENCE [LARGE SCALE GENOMIC DNA]</scope>
    <source>
        <strain evidence="3 4">XC_2019</strain>
        <tissue evidence="3">Muscle</tissue>
    </source>
</reference>
<dbReference type="Proteomes" id="UP001434883">
    <property type="component" value="Unassembled WGS sequence"/>
</dbReference>
<organism evidence="3 4">
    <name type="scientific">Xenoophorus captivus</name>
    <dbReference type="NCBI Taxonomy" id="1517983"/>
    <lineage>
        <taxon>Eukaryota</taxon>
        <taxon>Metazoa</taxon>
        <taxon>Chordata</taxon>
        <taxon>Craniata</taxon>
        <taxon>Vertebrata</taxon>
        <taxon>Euteleostomi</taxon>
        <taxon>Actinopterygii</taxon>
        <taxon>Neopterygii</taxon>
        <taxon>Teleostei</taxon>
        <taxon>Neoteleostei</taxon>
        <taxon>Acanthomorphata</taxon>
        <taxon>Ovalentaria</taxon>
        <taxon>Atherinomorphae</taxon>
        <taxon>Cyprinodontiformes</taxon>
        <taxon>Goodeidae</taxon>
        <taxon>Xenoophorus</taxon>
    </lineage>
</organism>
<dbReference type="Gene3D" id="2.60.40.10">
    <property type="entry name" value="Immunoglobulins"/>
    <property type="match status" value="5"/>
</dbReference>
<dbReference type="SMART" id="SM00060">
    <property type="entry name" value="FN3"/>
    <property type="match status" value="3"/>
</dbReference>
<accession>A0ABV0RZA3</accession>
<comment type="caution">
    <text evidence="3">The sequence shown here is derived from an EMBL/GenBank/DDBJ whole genome shotgun (WGS) entry which is preliminary data.</text>
</comment>
<sequence length="473" mass="51923">EILSSDENSYVLENLDPDTDYFVTVTAIYPDESESEDLMGTQRTLRPEPPRNLRVFNATISTLTVKWDAAPGPVKNYKITYKPIAGGEPLSVLNPTMTTLNVRWEPAEGRITEYKVIYAPAAGGAESMVGLVGTPSASCQAEQLDLKQHPTEQVPAGTTSIVLRNLLPDTQYTVSVVPVYPAREGRRQSEDGKTCKLLKDSNFSIFYLAETLSDQTSPDLSAPSASEWCQRDEGDQPDHHHAHCELGCCRRQRSGLQSHLCPCRGRPGDCGKIIEHQRRESAREQLSESTTSTVLQKLLPDTRYTITVVPMYAEGDGPSLTDTGKTNPLGGVKNLKVIDPTISTLTVRWDPAVGNVQTYKVFYAAQPGGEEKVVKIVVFVSKECLFSPIKSSVIVLLLNDVPQEEVSGGTTTTILRNLDPDTLYNVAVVPIYPDQVYISSAGFSTACLKPRADKVRTLLERSSCRLKTSQLSL</sequence>
<dbReference type="CDD" id="cd00063">
    <property type="entry name" value="FN3"/>
    <property type="match status" value="3"/>
</dbReference>
<dbReference type="InterPro" id="IPR013783">
    <property type="entry name" value="Ig-like_fold"/>
</dbReference>
<dbReference type="EMBL" id="JAHRIN010060509">
    <property type="protein sequence ID" value="MEQ2212878.1"/>
    <property type="molecule type" value="Genomic_DNA"/>
</dbReference>
<name>A0ABV0RZA3_9TELE</name>
<evidence type="ECO:0000256" key="1">
    <source>
        <dbReference type="ARBA" id="ARBA00022737"/>
    </source>
</evidence>
<dbReference type="SUPFAM" id="SSF49265">
    <property type="entry name" value="Fibronectin type III"/>
    <property type="match status" value="5"/>
</dbReference>
<evidence type="ECO:0000313" key="3">
    <source>
        <dbReference type="EMBL" id="MEQ2212878.1"/>
    </source>
</evidence>
<dbReference type="PROSITE" id="PS50853">
    <property type="entry name" value="FN3"/>
    <property type="match status" value="2"/>
</dbReference>
<gene>
    <name evidence="3" type="ORF">XENOCAPTIV_006285</name>
</gene>
<protein>
    <recommendedName>
        <fullName evidence="2">Fibronectin type-III domain-containing protein</fullName>
    </recommendedName>
</protein>
<dbReference type="Pfam" id="PF00041">
    <property type="entry name" value="fn3"/>
    <property type="match status" value="2"/>
</dbReference>
<feature type="domain" description="Fibronectin type-III" evidence="2">
    <location>
        <begin position="49"/>
        <end position="137"/>
    </location>
</feature>
<dbReference type="InterPro" id="IPR050991">
    <property type="entry name" value="ECM_Regulatory_Proteins"/>
</dbReference>